<dbReference type="HOGENOM" id="CLU_2525541_0_0_11"/>
<evidence type="ECO:0000256" key="1">
    <source>
        <dbReference type="SAM" id="MobiDB-lite"/>
    </source>
</evidence>
<dbReference type="BioCyc" id="SESP1179773:BN6_RS21995-MONOMER"/>
<dbReference type="eggNOG" id="COG0778">
    <property type="taxonomic scope" value="Bacteria"/>
</dbReference>
<sequence>MPKAETDEADRPADRAALANTASHAAEAATDNPTHTMFTGADRLGLDNIGHTPPYLLAAGTPHPQPKWAPPHATLDTFRSTTLT</sequence>
<feature type="compositionally biased region" description="Low complexity" evidence="1">
    <location>
        <begin position="19"/>
        <end position="29"/>
    </location>
</feature>
<proteinExistence type="predicted"/>
<evidence type="ECO:0000313" key="2">
    <source>
        <dbReference type="EMBL" id="CCH31823.1"/>
    </source>
</evidence>
<name>K0K5I6_SACES</name>
<accession>K0K5I6</accession>
<dbReference type="RefSeq" id="WP_015101935.1">
    <property type="nucleotide sequence ID" value="NC_019673.1"/>
</dbReference>
<dbReference type="PATRIC" id="fig|1179773.3.peg.4551"/>
<feature type="region of interest" description="Disordered" evidence="1">
    <location>
        <begin position="19"/>
        <end position="84"/>
    </location>
</feature>
<reference evidence="2 3" key="1">
    <citation type="journal article" date="2012" name="BMC Genomics">
        <title>Complete genome sequence of Saccharothrix espanaensis DSM 44229T and comparison to the other completely sequenced Pseudonocardiaceae.</title>
        <authorList>
            <person name="Strobel T."/>
            <person name="Al-Dilaimi A."/>
            <person name="Blom J."/>
            <person name="Gessner A."/>
            <person name="Kalinowski J."/>
            <person name="Luzhetska M."/>
            <person name="Puhler A."/>
            <person name="Szczepanowski R."/>
            <person name="Bechthold A."/>
            <person name="Ruckert C."/>
        </authorList>
    </citation>
    <scope>NUCLEOTIDE SEQUENCE [LARGE SCALE GENOMIC DNA]</scope>
    <source>
        <strain evidence="3">ATCC 51144 / DSM 44229 / JCM 9112 / NBRC 15066 / NRRL 15764</strain>
    </source>
</reference>
<dbReference type="KEGG" id="sesp:BN6_45430"/>
<dbReference type="EMBL" id="HE804045">
    <property type="protein sequence ID" value="CCH31823.1"/>
    <property type="molecule type" value="Genomic_DNA"/>
</dbReference>
<organism evidence="2 3">
    <name type="scientific">Saccharothrix espanaensis (strain ATCC 51144 / DSM 44229 / JCM 9112 / NBRC 15066 / NRRL 15764)</name>
    <dbReference type="NCBI Taxonomy" id="1179773"/>
    <lineage>
        <taxon>Bacteria</taxon>
        <taxon>Bacillati</taxon>
        <taxon>Actinomycetota</taxon>
        <taxon>Actinomycetes</taxon>
        <taxon>Pseudonocardiales</taxon>
        <taxon>Pseudonocardiaceae</taxon>
        <taxon>Saccharothrix</taxon>
    </lineage>
</organism>
<dbReference type="AlphaFoldDB" id="K0K5I6"/>
<evidence type="ECO:0000313" key="3">
    <source>
        <dbReference type="Proteomes" id="UP000006281"/>
    </source>
</evidence>
<gene>
    <name evidence="2" type="ordered locus">BN6_45430</name>
</gene>
<dbReference type="Proteomes" id="UP000006281">
    <property type="component" value="Chromosome"/>
</dbReference>
<keyword evidence="3" id="KW-1185">Reference proteome</keyword>
<protein>
    <submittedName>
        <fullName evidence="2">Uncharacterized protein</fullName>
    </submittedName>
</protein>